<dbReference type="EMBL" id="JBHMAF010000071">
    <property type="protein sequence ID" value="MFB9759446.1"/>
    <property type="molecule type" value="Genomic_DNA"/>
</dbReference>
<feature type="region of interest" description="Disordered" evidence="1">
    <location>
        <begin position="353"/>
        <end position="379"/>
    </location>
</feature>
<dbReference type="Gene3D" id="1.10.30.50">
    <property type="match status" value="1"/>
</dbReference>
<keyword evidence="3" id="KW-0378">Hydrolase</keyword>
<dbReference type="GO" id="GO:0004519">
    <property type="term" value="F:endonuclease activity"/>
    <property type="evidence" value="ECO:0007669"/>
    <property type="project" value="UniProtKB-KW"/>
</dbReference>
<dbReference type="SMART" id="SM00507">
    <property type="entry name" value="HNHc"/>
    <property type="match status" value="1"/>
</dbReference>
<evidence type="ECO:0000256" key="1">
    <source>
        <dbReference type="SAM" id="MobiDB-lite"/>
    </source>
</evidence>
<organism evidence="3 4">
    <name type="scientific">Ectobacillus funiculus</name>
    <dbReference type="NCBI Taxonomy" id="137993"/>
    <lineage>
        <taxon>Bacteria</taxon>
        <taxon>Bacillati</taxon>
        <taxon>Bacillota</taxon>
        <taxon>Bacilli</taxon>
        <taxon>Bacillales</taxon>
        <taxon>Bacillaceae</taxon>
        <taxon>Ectobacillus</taxon>
    </lineage>
</organism>
<keyword evidence="4" id="KW-1185">Reference proteome</keyword>
<sequence>MRVFVRNLRGEPLMPCSTRKARILLKEQKATIVRYNPFTIQLSYTTGETTQETKLGIDLGAKHMGAAVTSDEKVLGKAEIELRQDVKSNLETKKIYRRSRRNRKTRYRRSKFKYKTKRVYVEGKGKKKGGYRKISISFTSSRPKGWLPPSIQSRIDNSFHWIDTFYSFLPTCKLHIEVGKFDVQKMMNPDIQGKEYQEGDTFGYYDVRYFVFARDNYTCQVCKKKGGILQTHHIIYRSHDGSHAASNLITVCTTCHTHENHQEGNILWKWMVEKKKTKRYKEGPFMNIFRRRVFDQYSDAHITYGSITTPRRKELQLEKTHYNDAVAATGIINIKENTDHVLYIKQFRKKKRSLHEATARKGRKEKNRTATRNEKNTKSVGSWHLNDKVCVFGQVGWISGFSGQSCYVKNIQGDYITVPGKSYKQVNLSCLELICHNNNWQFSVL</sequence>
<dbReference type="Proteomes" id="UP001589609">
    <property type="component" value="Unassembled WGS sequence"/>
</dbReference>
<keyword evidence="3" id="KW-0255">Endonuclease</keyword>
<dbReference type="InterPro" id="IPR047693">
    <property type="entry name" value="RNA-guided_IscB-like"/>
</dbReference>
<dbReference type="InterPro" id="IPR002711">
    <property type="entry name" value="HNH"/>
</dbReference>
<keyword evidence="3" id="KW-0540">Nuclease</keyword>
<dbReference type="InterPro" id="IPR003615">
    <property type="entry name" value="HNH_nuc"/>
</dbReference>
<gene>
    <name evidence="3" type="primary">iscB</name>
    <name evidence="3" type="ORF">ACFFMS_13525</name>
</gene>
<feature type="domain" description="HNH nuclease" evidence="2">
    <location>
        <begin position="206"/>
        <end position="257"/>
    </location>
</feature>
<evidence type="ECO:0000313" key="3">
    <source>
        <dbReference type="EMBL" id="MFB9759446.1"/>
    </source>
</evidence>
<proteinExistence type="predicted"/>
<evidence type="ECO:0000259" key="2">
    <source>
        <dbReference type="SMART" id="SM00507"/>
    </source>
</evidence>
<dbReference type="NCBIfam" id="NF040563">
    <property type="entry name" value="guided_IscB"/>
    <property type="match status" value="1"/>
</dbReference>
<dbReference type="RefSeq" id="WP_379949758.1">
    <property type="nucleotide sequence ID" value="NZ_JBHMAF010000071.1"/>
</dbReference>
<feature type="compositionally biased region" description="Basic and acidic residues" evidence="1">
    <location>
        <begin position="367"/>
        <end position="377"/>
    </location>
</feature>
<evidence type="ECO:0000313" key="4">
    <source>
        <dbReference type="Proteomes" id="UP001589609"/>
    </source>
</evidence>
<reference evidence="3 4" key="1">
    <citation type="submission" date="2024-09" db="EMBL/GenBank/DDBJ databases">
        <authorList>
            <person name="Sun Q."/>
            <person name="Mori K."/>
        </authorList>
    </citation>
    <scope>NUCLEOTIDE SEQUENCE [LARGE SCALE GENOMIC DNA]</scope>
    <source>
        <strain evidence="3 4">JCM 11201</strain>
    </source>
</reference>
<accession>A0ABV5WGE1</accession>
<name>A0ABV5WGE1_9BACI</name>
<dbReference type="CDD" id="cd00085">
    <property type="entry name" value="HNHc"/>
    <property type="match status" value="1"/>
</dbReference>
<dbReference type="InterPro" id="IPR025938">
    <property type="entry name" value="RRXRR_dom"/>
</dbReference>
<comment type="caution">
    <text evidence="3">The sequence shown here is derived from an EMBL/GenBank/DDBJ whole genome shotgun (WGS) entry which is preliminary data.</text>
</comment>
<dbReference type="Pfam" id="PF01844">
    <property type="entry name" value="HNH"/>
    <property type="match status" value="1"/>
</dbReference>
<protein>
    <submittedName>
        <fullName evidence="3">RNA-guided endonuclease IscB</fullName>
    </submittedName>
</protein>
<dbReference type="Pfam" id="PF14239">
    <property type="entry name" value="RRXRR"/>
    <property type="match status" value="2"/>
</dbReference>